<feature type="transmembrane region" description="Helical" evidence="2">
    <location>
        <begin position="177"/>
        <end position="199"/>
    </location>
</feature>
<organism evidence="3 4">
    <name type="scientific">Stentor coeruleus</name>
    <dbReference type="NCBI Taxonomy" id="5963"/>
    <lineage>
        <taxon>Eukaryota</taxon>
        <taxon>Sar</taxon>
        <taxon>Alveolata</taxon>
        <taxon>Ciliophora</taxon>
        <taxon>Postciliodesmatophora</taxon>
        <taxon>Heterotrichea</taxon>
        <taxon>Heterotrichida</taxon>
        <taxon>Stentoridae</taxon>
        <taxon>Stentor</taxon>
    </lineage>
</organism>
<dbReference type="SUPFAM" id="SSF53850">
    <property type="entry name" value="Periplasmic binding protein-like II"/>
    <property type="match status" value="1"/>
</dbReference>
<evidence type="ECO:0000313" key="4">
    <source>
        <dbReference type="Proteomes" id="UP000187209"/>
    </source>
</evidence>
<gene>
    <name evidence="3" type="ORF">SteCoe_23793</name>
</gene>
<keyword evidence="4" id="KW-1185">Reference proteome</keyword>
<dbReference type="Proteomes" id="UP000187209">
    <property type="component" value="Unassembled WGS sequence"/>
</dbReference>
<keyword evidence="1" id="KW-0175">Coiled coil</keyword>
<keyword evidence="2" id="KW-1133">Transmembrane helix</keyword>
<name>A0A1R2BJ15_9CILI</name>
<comment type="caution">
    <text evidence="3">The sequence shown here is derived from an EMBL/GenBank/DDBJ whole genome shotgun (WGS) entry which is preliminary data.</text>
</comment>
<reference evidence="3 4" key="1">
    <citation type="submission" date="2016-11" db="EMBL/GenBank/DDBJ databases">
        <title>The macronuclear genome of Stentor coeruleus: a giant cell with tiny introns.</title>
        <authorList>
            <person name="Slabodnick M."/>
            <person name="Ruby J.G."/>
            <person name="Reiff S.B."/>
            <person name="Swart E.C."/>
            <person name="Gosai S."/>
            <person name="Prabakaran S."/>
            <person name="Witkowska E."/>
            <person name="Larue G.E."/>
            <person name="Fisher S."/>
            <person name="Freeman R.M."/>
            <person name="Gunawardena J."/>
            <person name="Chu W."/>
            <person name="Stover N.A."/>
            <person name="Gregory B.D."/>
            <person name="Nowacki M."/>
            <person name="Derisi J."/>
            <person name="Roy S.W."/>
            <person name="Marshall W.F."/>
            <person name="Sood P."/>
        </authorList>
    </citation>
    <scope>NUCLEOTIDE SEQUENCE [LARGE SCALE GENOMIC DNA]</scope>
    <source>
        <strain evidence="3">WM001</strain>
    </source>
</reference>
<evidence type="ECO:0000256" key="2">
    <source>
        <dbReference type="SAM" id="Phobius"/>
    </source>
</evidence>
<dbReference type="EMBL" id="MPUH01000612">
    <property type="protein sequence ID" value="OMJ76777.1"/>
    <property type="molecule type" value="Genomic_DNA"/>
</dbReference>
<dbReference type="OrthoDB" id="10576406at2759"/>
<sequence>MIFILSLLFIVSGQYIISVNEQPPFSSCSKIFSGFEVDLLREALNMYGWRVHEDYKFVCANTTEKYDATIGRVLMDSYKYSNFYTYSNPTHNGQLGIMAYSSTILSTTNTLNTLSGYLWLTVPGSALIVIVALAVIEYVPNKKIIYFLRNMKLLNWISMSGIFFGEQDHSYRFPSKFLMIGYMLFLLIIYCLLLAGAILHIQRNVQLIDFPEKLEGLRYSTYSQFLDYLSIYGGYFVDVGINSANVEEKLHYLSSGYLDAIVLEYETLKNIDSIECDFCLMSKPFNSFFYAVEIQPGTSSELKIAIDVGLSILIREYDIESLKKAYFYSEGTCTSTLNAILPLAIYQFMDIFAVYVIVITLIFILERICKNREFNKERNKYIDEIRELLARPESKILKITENQIRNIDGQFQELIDELEKNLKKNNTYEEKLINLLRSQEVNLR</sequence>
<accession>A0A1R2BJ15</accession>
<evidence type="ECO:0000313" key="3">
    <source>
        <dbReference type="EMBL" id="OMJ76777.1"/>
    </source>
</evidence>
<dbReference type="AlphaFoldDB" id="A0A1R2BJ15"/>
<keyword evidence="2" id="KW-0812">Transmembrane</keyword>
<proteinExistence type="predicted"/>
<keyword evidence="2" id="KW-0472">Membrane</keyword>
<evidence type="ECO:0000256" key="1">
    <source>
        <dbReference type="SAM" id="Coils"/>
    </source>
</evidence>
<protein>
    <submittedName>
        <fullName evidence="3">Uncharacterized protein</fullName>
    </submittedName>
</protein>
<feature type="transmembrane region" description="Helical" evidence="2">
    <location>
        <begin position="117"/>
        <end position="139"/>
    </location>
</feature>
<feature type="transmembrane region" description="Helical" evidence="2">
    <location>
        <begin position="351"/>
        <end position="369"/>
    </location>
</feature>
<feature type="coiled-coil region" evidence="1">
    <location>
        <begin position="371"/>
        <end position="431"/>
    </location>
</feature>